<proteinExistence type="predicted"/>
<feature type="domain" description="Solute-binding protein family 5" evidence="2">
    <location>
        <begin position="97"/>
        <end position="435"/>
    </location>
</feature>
<dbReference type="STRING" id="456442.Mboo_2377"/>
<dbReference type="InterPro" id="IPR000914">
    <property type="entry name" value="SBP_5_dom"/>
</dbReference>
<keyword evidence="4" id="KW-1185">Reference proteome</keyword>
<dbReference type="CDD" id="cd00995">
    <property type="entry name" value="PBP2_NikA_DppA_OppA_like"/>
    <property type="match status" value="1"/>
</dbReference>
<organism evidence="3 4">
    <name type="scientific">Methanoregula boonei (strain DSM 21154 / JCM 14090 / 6A8)</name>
    <dbReference type="NCBI Taxonomy" id="456442"/>
    <lineage>
        <taxon>Archaea</taxon>
        <taxon>Methanobacteriati</taxon>
        <taxon>Methanobacteriota</taxon>
        <taxon>Stenosarchaea group</taxon>
        <taxon>Methanomicrobia</taxon>
        <taxon>Methanomicrobiales</taxon>
        <taxon>Methanoregulaceae</taxon>
        <taxon>Methanoregula</taxon>
    </lineage>
</organism>
<evidence type="ECO:0000256" key="1">
    <source>
        <dbReference type="SAM" id="Phobius"/>
    </source>
</evidence>
<keyword evidence="1" id="KW-0472">Membrane</keyword>
<evidence type="ECO:0000313" key="3">
    <source>
        <dbReference type="EMBL" id="ABS56891.1"/>
    </source>
</evidence>
<dbReference type="GO" id="GO:0015833">
    <property type="term" value="P:peptide transport"/>
    <property type="evidence" value="ECO:0007669"/>
    <property type="project" value="TreeGrafter"/>
</dbReference>
<dbReference type="SUPFAM" id="SSF53850">
    <property type="entry name" value="Periplasmic binding protein-like II"/>
    <property type="match status" value="1"/>
</dbReference>
<protein>
    <submittedName>
        <fullName evidence="3">Extracellular solute-binding protein, family 5</fullName>
    </submittedName>
</protein>
<dbReference type="Pfam" id="PF00496">
    <property type="entry name" value="SBP_bac_5"/>
    <property type="match status" value="1"/>
</dbReference>
<name>A7IAY0_METB6</name>
<feature type="transmembrane region" description="Helical" evidence="1">
    <location>
        <begin position="12"/>
        <end position="33"/>
    </location>
</feature>
<dbReference type="HOGENOM" id="CLU_017028_8_6_2"/>
<dbReference type="GO" id="GO:1904680">
    <property type="term" value="F:peptide transmembrane transporter activity"/>
    <property type="evidence" value="ECO:0007669"/>
    <property type="project" value="TreeGrafter"/>
</dbReference>
<dbReference type="PIRSF" id="PIRSF002741">
    <property type="entry name" value="MppA"/>
    <property type="match status" value="1"/>
</dbReference>
<dbReference type="PROSITE" id="PS51257">
    <property type="entry name" value="PROKAR_LIPOPROTEIN"/>
    <property type="match status" value="1"/>
</dbReference>
<dbReference type="Gene3D" id="3.10.105.10">
    <property type="entry name" value="Dipeptide-binding Protein, Domain 3"/>
    <property type="match status" value="1"/>
</dbReference>
<keyword evidence="1" id="KW-1133">Transmembrane helix</keyword>
<sequence precursor="true">MKSTVLSETKTYRAGIIYALCMSGILVFCLVAGCTNSVSTSPDTGNLTGVPANDVIIPVDSPSSLMYTSNMQKGGVPGSSLIYEGLVIKDRNGIFDPALAQRWSVSPDAKTWTFDLVQNATWSDGVPFTCNEVKFTNDYMKANNLTMGYVLSDVQSVECPDNYTAVFNLKTPYSAFLDQISRTPGITISPAHIWQNISDPQHYKDNQMIGTGPFVFAQAAPGYYQFSTNENYHGRVPTIPGVVLKVITNADSQVLALKNGEIDVVSGLTPAVAQSLSGNANISIYSINDTGACEVAFNMAQYPANISAFRHAMSHAIDRDTISSLFGTGRPTETTFLIPDLAGDYVNPADVGMYNYNLTEAQELLAQAGFVRNANGVLIGPDGNPVTITIPLGTKGADVNDKIIAVLKNDWAQLGISVSTLNYQDATQYRNAVNANPVFIDSFPVLLHDDPDALGNFAVTPLQETNYYNYNDPEYNRLVARVKNTTDPVEVKEMTYQLQDLLAQDIPTVPVATTDTLVAYRSDRFVGWDIGPGYHSTMDPRVLENLTPVQQT</sequence>
<dbReference type="KEGG" id="mbn:Mboo_2377"/>
<dbReference type="EMBL" id="CP000780">
    <property type="protein sequence ID" value="ABS56891.1"/>
    <property type="molecule type" value="Genomic_DNA"/>
</dbReference>
<dbReference type="InterPro" id="IPR030678">
    <property type="entry name" value="Peptide/Ni-bd"/>
</dbReference>
<dbReference type="InterPro" id="IPR039424">
    <property type="entry name" value="SBP_5"/>
</dbReference>
<dbReference type="PANTHER" id="PTHR30290">
    <property type="entry name" value="PERIPLASMIC BINDING COMPONENT OF ABC TRANSPORTER"/>
    <property type="match status" value="1"/>
</dbReference>
<reference evidence="4" key="1">
    <citation type="journal article" date="2015" name="Microbiology">
        <title>Genome of Methanoregula boonei 6A8 reveals adaptations to oligotrophic peatland environments.</title>
        <authorList>
            <person name="Braeuer S."/>
            <person name="Cadillo-Quiroz H."/>
            <person name="Kyrpides N."/>
            <person name="Woyke T."/>
            <person name="Goodwin L."/>
            <person name="Detter C."/>
            <person name="Podell S."/>
            <person name="Yavitt J.B."/>
            <person name="Zinder S.H."/>
        </authorList>
    </citation>
    <scope>NUCLEOTIDE SEQUENCE [LARGE SCALE GENOMIC DNA]</scope>
    <source>
        <strain evidence="4">DSM 21154 / JCM 14090 / 6A8</strain>
    </source>
</reference>
<accession>A7IAY0</accession>
<evidence type="ECO:0000259" key="2">
    <source>
        <dbReference type="Pfam" id="PF00496"/>
    </source>
</evidence>
<dbReference type="GeneID" id="5410670"/>
<dbReference type="RefSeq" id="WP_012107953.1">
    <property type="nucleotide sequence ID" value="NC_009712.1"/>
</dbReference>
<dbReference type="Gene3D" id="3.40.190.10">
    <property type="entry name" value="Periplasmic binding protein-like II"/>
    <property type="match status" value="1"/>
</dbReference>
<dbReference type="OrthoDB" id="115808at2157"/>
<evidence type="ECO:0000313" key="4">
    <source>
        <dbReference type="Proteomes" id="UP000002408"/>
    </source>
</evidence>
<dbReference type="GO" id="GO:0042597">
    <property type="term" value="C:periplasmic space"/>
    <property type="evidence" value="ECO:0007669"/>
    <property type="project" value="UniProtKB-ARBA"/>
</dbReference>
<dbReference type="GO" id="GO:0043190">
    <property type="term" value="C:ATP-binding cassette (ABC) transporter complex"/>
    <property type="evidence" value="ECO:0007669"/>
    <property type="project" value="InterPro"/>
</dbReference>
<dbReference type="AlphaFoldDB" id="A7IAY0"/>
<keyword evidence="1" id="KW-0812">Transmembrane</keyword>
<dbReference type="eggNOG" id="arCOG01534">
    <property type="taxonomic scope" value="Archaea"/>
</dbReference>
<dbReference type="Proteomes" id="UP000002408">
    <property type="component" value="Chromosome"/>
</dbReference>
<gene>
    <name evidence="3" type="ordered locus">Mboo_2377</name>
</gene>